<dbReference type="AlphaFoldDB" id="F3KYM3"/>
<dbReference type="PANTHER" id="PTHR12589">
    <property type="entry name" value="PYRUVOYL TETRAHYDROBIOPTERIN SYNTHASE"/>
    <property type="match status" value="1"/>
</dbReference>
<comment type="catalytic activity">
    <reaction evidence="10">
        <text>7,8-dihydroneopterin 3'-triphosphate + H2O = 6-carboxy-5,6,7,8-tetrahydropterin + triphosphate + acetaldehyde + 2 H(+)</text>
        <dbReference type="Rhea" id="RHEA:27966"/>
        <dbReference type="ChEBI" id="CHEBI:15343"/>
        <dbReference type="ChEBI" id="CHEBI:15377"/>
        <dbReference type="ChEBI" id="CHEBI:15378"/>
        <dbReference type="ChEBI" id="CHEBI:18036"/>
        <dbReference type="ChEBI" id="CHEBI:58462"/>
        <dbReference type="ChEBI" id="CHEBI:61032"/>
        <dbReference type="EC" id="4.1.2.50"/>
    </reaction>
</comment>
<evidence type="ECO:0000256" key="1">
    <source>
        <dbReference type="ARBA" id="ARBA00001947"/>
    </source>
</evidence>
<keyword evidence="6" id="KW-0479">Metal-binding</keyword>
<keyword evidence="12" id="KW-1185">Reference proteome</keyword>
<accession>F3KYM3</accession>
<evidence type="ECO:0000256" key="10">
    <source>
        <dbReference type="ARBA" id="ARBA00048807"/>
    </source>
</evidence>
<dbReference type="EMBL" id="AEIG01000005">
    <property type="protein sequence ID" value="EGG30787.1"/>
    <property type="molecule type" value="Genomic_DNA"/>
</dbReference>
<name>F3KYM3_9GAMM</name>
<dbReference type="UniPathway" id="UPA00391"/>
<evidence type="ECO:0000256" key="3">
    <source>
        <dbReference type="ARBA" id="ARBA00008900"/>
    </source>
</evidence>
<evidence type="ECO:0000256" key="9">
    <source>
        <dbReference type="ARBA" id="ARBA00031449"/>
    </source>
</evidence>
<dbReference type="PANTHER" id="PTHR12589:SF7">
    <property type="entry name" value="6-PYRUVOYL TETRAHYDROBIOPTERIN SYNTHASE"/>
    <property type="match status" value="1"/>
</dbReference>
<dbReference type="GO" id="GO:0046872">
    <property type="term" value="F:metal ion binding"/>
    <property type="evidence" value="ECO:0007669"/>
    <property type="project" value="UniProtKB-KW"/>
</dbReference>
<dbReference type="SUPFAM" id="SSF55620">
    <property type="entry name" value="Tetrahydrobiopterin biosynthesis enzymes-like"/>
    <property type="match status" value="1"/>
</dbReference>
<dbReference type="EC" id="4.1.2.50" evidence="4"/>
<protein>
    <recommendedName>
        <fullName evidence="5">6-carboxy-5,6,7,8-tetrahydropterin synthase</fullName>
        <ecNumber evidence="4">4.1.2.50</ecNumber>
    </recommendedName>
    <alternativeName>
        <fullName evidence="9">Queuosine biosynthesis protein QueD</fullName>
    </alternativeName>
</protein>
<comment type="pathway">
    <text evidence="2">Purine metabolism; 7-cyano-7-deazaguanine biosynthesis.</text>
</comment>
<evidence type="ECO:0000256" key="7">
    <source>
        <dbReference type="ARBA" id="ARBA00022833"/>
    </source>
</evidence>
<evidence type="ECO:0000256" key="4">
    <source>
        <dbReference type="ARBA" id="ARBA00012982"/>
    </source>
</evidence>
<dbReference type="InterPro" id="IPR038418">
    <property type="entry name" value="6-PTP_synth/QueD_sf"/>
</dbReference>
<evidence type="ECO:0000256" key="5">
    <source>
        <dbReference type="ARBA" id="ARBA00018141"/>
    </source>
</evidence>
<dbReference type="OrthoDB" id="9804698at2"/>
<dbReference type="Pfam" id="PF01242">
    <property type="entry name" value="PTPS"/>
    <property type="match status" value="1"/>
</dbReference>
<dbReference type="InterPro" id="IPR007115">
    <property type="entry name" value="6-PTP_synth/QueD"/>
</dbReference>
<dbReference type="STRING" id="2518989.IMCC3088_1976"/>
<evidence type="ECO:0000313" key="12">
    <source>
        <dbReference type="Proteomes" id="UP000005615"/>
    </source>
</evidence>
<dbReference type="Gene3D" id="3.30.479.10">
    <property type="entry name" value="6-pyruvoyl tetrahydropterin synthase/QueD"/>
    <property type="match status" value="1"/>
</dbReference>
<evidence type="ECO:0000256" key="6">
    <source>
        <dbReference type="ARBA" id="ARBA00022723"/>
    </source>
</evidence>
<sequence>MSRLITLRIGKQSHKFSAAHFTIFSATDRERLHGHNYSVCLRIVAAIGPEGFSADYNVYKKRLQDLCDAYDEYMLLAGDSPHLNIDSQGDQLRVIFNGQTMYFRADETLVLPMVNITVEELSYFLLQRLLDDFDDPLVQELELGVASGPGQEASSRWIREAN</sequence>
<dbReference type="RefSeq" id="WP_009574490.1">
    <property type="nucleotide sequence ID" value="NZ_AEIG01000005.1"/>
</dbReference>
<gene>
    <name evidence="11" type="ORF">IMCC3088_1976</name>
</gene>
<dbReference type="eggNOG" id="COG0720">
    <property type="taxonomic scope" value="Bacteria"/>
</dbReference>
<comment type="caution">
    <text evidence="11">The sequence shown here is derived from an EMBL/GenBank/DDBJ whole genome shotgun (WGS) entry which is preliminary data.</text>
</comment>
<keyword evidence="7" id="KW-0862">Zinc</keyword>
<evidence type="ECO:0000256" key="8">
    <source>
        <dbReference type="ARBA" id="ARBA00023239"/>
    </source>
</evidence>
<proteinExistence type="inferred from homology"/>
<keyword evidence="8" id="KW-0456">Lyase</keyword>
<dbReference type="GO" id="GO:0070497">
    <property type="term" value="F:6-carboxytetrahydropterin synthase activity"/>
    <property type="evidence" value="ECO:0007669"/>
    <property type="project" value="UniProtKB-EC"/>
</dbReference>
<evidence type="ECO:0000256" key="2">
    <source>
        <dbReference type="ARBA" id="ARBA00005061"/>
    </source>
</evidence>
<comment type="cofactor">
    <cofactor evidence="1">
        <name>Zn(2+)</name>
        <dbReference type="ChEBI" id="CHEBI:29105"/>
    </cofactor>
</comment>
<reference evidence="11 12" key="1">
    <citation type="journal article" date="2011" name="J. Bacteriol.">
        <title>Genome sequence of strain IMCC3088, a proteorhodopsin-containing marine bacterium belonging to the OM60/NOR5 clade.</title>
        <authorList>
            <person name="Jang Y."/>
            <person name="Oh H.M."/>
            <person name="Kang I."/>
            <person name="Lee K."/>
            <person name="Yang S.J."/>
            <person name="Cho J.C."/>
        </authorList>
    </citation>
    <scope>NUCLEOTIDE SEQUENCE [LARGE SCALE GENOMIC DNA]</scope>
    <source>
        <strain evidence="11 12">IMCC3088</strain>
    </source>
</reference>
<comment type="similarity">
    <text evidence="3">Belongs to the PTPS family. QueD subfamily.</text>
</comment>
<organism evidence="11 12">
    <name type="scientific">Aequoribacter fuscus</name>
    <dbReference type="NCBI Taxonomy" id="2518989"/>
    <lineage>
        <taxon>Bacteria</taxon>
        <taxon>Pseudomonadati</taxon>
        <taxon>Pseudomonadota</taxon>
        <taxon>Gammaproteobacteria</taxon>
        <taxon>Cellvibrionales</taxon>
        <taxon>Halieaceae</taxon>
        <taxon>Aequoribacter</taxon>
    </lineage>
</organism>
<evidence type="ECO:0000313" key="11">
    <source>
        <dbReference type="EMBL" id="EGG30787.1"/>
    </source>
</evidence>
<dbReference type="Proteomes" id="UP000005615">
    <property type="component" value="Unassembled WGS sequence"/>
</dbReference>